<reference evidence="14" key="2">
    <citation type="submission" date="2016-11" db="UniProtKB">
        <authorList>
            <consortium name="WormBaseParasite"/>
        </authorList>
    </citation>
    <scope>IDENTIFICATION</scope>
</reference>
<dbReference type="PROSITE" id="PS50071">
    <property type="entry name" value="HOMEOBOX_2"/>
    <property type="match status" value="1"/>
</dbReference>
<keyword evidence="4 9" id="KW-0238">DNA-binding</keyword>
<evidence type="ECO:0000256" key="11">
    <source>
        <dbReference type="SAM" id="MobiDB-lite"/>
    </source>
</evidence>
<dbReference type="AlphaFoldDB" id="A0A1I7VVZ5"/>
<dbReference type="GO" id="GO:0000981">
    <property type="term" value="F:DNA-binding transcription factor activity, RNA polymerase II-specific"/>
    <property type="evidence" value="ECO:0007669"/>
    <property type="project" value="InterPro"/>
</dbReference>
<dbReference type="Pfam" id="PF00046">
    <property type="entry name" value="Homeodomain"/>
    <property type="match status" value="1"/>
</dbReference>
<keyword evidence="13" id="KW-1185">Reference proteome</keyword>
<dbReference type="STRING" id="7209.A0A1I7VVZ5"/>
<accession>A0A1I7VVZ5</accession>
<dbReference type="Proteomes" id="UP000095285">
    <property type="component" value="Unassembled WGS sequence"/>
</dbReference>
<evidence type="ECO:0000256" key="6">
    <source>
        <dbReference type="ARBA" id="ARBA00023163"/>
    </source>
</evidence>
<proteinExistence type="inferred from homology"/>
<dbReference type="eggNOG" id="KOG0485">
    <property type="taxonomic scope" value="Eukaryota"/>
</dbReference>
<dbReference type="FunFam" id="1.10.10.60:FF:000053">
    <property type="entry name" value="H6 family homeobox 2"/>
    <property type="match status" value="1"/>
</dbReference>
<feature type="compositionally biased region" description="Acidic residues" evidence="11">
    <location>
        <begin position="79"/>
        <end position="107"/>
    </location>
</feature>
<evidence type="ECO:0000256" key="5">
    <source>
        <dbReference type="ARBA" id="ARBA00023155"/>
    </source>
</evidence>
<feature type="domain" description="Homeobox" evidence="12">
    <location>
        <begin position="130"/>
        <end position="190"/>
    </location>
</feature>
<keyword evidence="2" id="KW-0217">Developmental protein</keyword>
<evidence type="ECO:0000259" key="12">
    <source>
        <dbReference type="PROSITE" id="PS50071"/>
    </source>
</evidence>
<dbReference type="GO" id="GO:0005634">
    <property type="term" value="C:nucleus"/>
    <property type="evidence" value="ECO:0007669"/>
    <property type="project" value="UniProtKB-SubCell"/>
</dbReference>
<dbReference type="InterPro" id="IPR020479">
    <property type="entry name" value="HD_metazoa"/>
</dbReference>
<evidence type="ECO:0000256" key="7">
    <source>
        <dbReference type="ARBA" id="ARBA00023242"/>
    </source>
</evidence>
<feature type="DNA-binding region" description="Homeobox" evidence="9">
    <location>
        <begin position="132"/>
        <end position="191"/>
    </location>
</feature>
<dbReference type="GO" id="GO:0000977">
    <property type="term" value="F:RNA polymerase II transcription regulatory region sequence-specific DNA binding"/>
    <property type="evidence" value="ECO:0007669"/>
    <property type="project" value="TreeGrafter"/>
</dbReference>
<evidence type="ECO:0000256" key="8">
    <source>
        <dbReference type="ARBA" id="ARBA00038165"/>
    </source>
</evidence>
<evidence type="ECO:0000256" key="2">
    <source>
        <dbReference type="ARBA" id="ARBA00022473"/>
    </source>
</evidence>
<dbReference type="InterPro" id="IPR051300">
    <property type="entry name" value="HMX_Homeobox_TF"/>
</dbReference>
<evidence type="ECO:0000256" key="3">
    <source>
        <dbReference type="ARBA" id="ARBA00023015"/>
    </source>
</evidence>
<organism evidence="13 14">
    <name type="scientific">Loa loa</name>
    <name type="common">Eye worm</name>
    <name type="synonym">Filaria loa</name>
    <dbReference type="NCBI Taxonomy" id="7209"/>
    <lineage>
        <taxon>Eukaryota</taxon>
        <taxon>Metazoa</taxon>
        <taxon>Ecdysozoa</taxon>
        <taxon>Nematoda</taxon>
        <taxon>Chromadorea</taxon>
        <taxon>Rhabditida</taxon>
        <taxon>Spirurina</taxon>
        <taxon>Spiruromorpha</taxon>
        <taxon>Filarioidea</taxon>
        <taxon>Onchocercidae</taxon>
        <taxon>Loa</taxon>
    </lineage>
</organism>
<dbReference type="InterPro" id="IPR009057">
    <property type="entry name" value="Homeodomain-like_sf"/>
</dbReference>
<dbReference type="Gene3D" id="1.10.10.60">
    <property type="entry name" value="Homeodomain-like"/>
    <property type="match status" value="1"/>
</dbReference>
<dbReference type="PROSITE" id="PS00027">
    <property type="entry name" value="HOMEOBOX_1"/>
    <property type="match status" value="1"/>
</dbReference>
<keyword evidence="7 9" id="KW-0539">Nucleus</keyword>
<evidence type="ECO:0000256" key="4">
    <source>
        <dbReference type="ARBA" id="ARBA00023125"/>
    </source>
</evidence>
<dbReference type="SMART" id="SM00389">
    <property type="entry name" value="HOX"/>
    <property type="match status" value="1"/>
</dbReference>
<protein>
    <submittedName>
        <fullName evidence="14">Homeobox domain-containing protein</fullName>
    </submittedName>
</protein>
<evidence type="ECO:0000256" key="10">
    <source>
        <dbReference type="RuleBase" id="RU000682"/>
    </source>
</evidence>
<evidence type="ECO:0000256" key="9">
    <source>
        <dbReference type="PROSITE-ProRule" id="PRU00108"/>
    </source>
</evidence>
<dbReference type="PANTHER" id="PTHR46110">
    <property type="entry name" value="HOMEOBOX PROTEIN HMX"/>
    <property type="match status" value="1"/>
</dbReference>
<sequence length="304" mass="33355">MQPQWKFCGKRLISKQFASIEFISASSIIETKNTFKIVQILLVIPEDISVTECSPETRLQSNVTNNSKAMIDAVGEIGSDCDDDNDDDDDGDDDDVDDDDDDDVDDDDDDIAIRASDDESTILLSGSTIPRKKKTRTVFSRQQVSRLEMTFDMKRYLSSQERAYLASTLHLSETQVKIWFQNRRNKWKRQAASDVDSSSAMNIHRSHIFASNMQHISDTSERFSGNIAVTNSLPIAPLTNIAPSLLHPAILFHANSKSTPASTTASPQAINFSSAESAAAAAKLFHSTYGNAGTGIAGPNAQLT</sequence>
<dbReference type="InterPro" id="IPR001356">
    <property type="entry name" value="HD"/>
</dbReference>
<reference evidence="13" key="1">
    <citation type="submission" date="2012-04" db="EMBL/GenBank/DDBJ databases">
        <title>The Genome Sequence of Loa loa.</title>
        <authorList>
            <consortium name="The Broad Institute Genome Sequencing Platform"/>
            <consortium name="Broad Institute Genome Sequencing Center for Infectious Disease"/>
            <person name="Nutman T.B."/>
            <person name="Fink D.L."/>
            <person name="Russ C."/>
            <person name="Young S."/>
            <person name="Zeng Q."/>
            <person name="Gargeya S."/>
            <person name="Alvarado L."/>
            <person name="Berlin A."/>
            <person name="Chapman S.B."/>
            <person name="Chen Z."/>
            <person name="Freedman E."/>
            <person name="Gellesch M."/>
            <person name="Goldberg J."/>
            <person name="Griggs A."/>
            <person name="Gujja S."/>
            <person name="Heilman E.R."/>
            <person name="Heiman D."/>
            <person name="Howarth C."/>
            <person name="Mehta T."/>
            <person name="Neiman D."/>
            <person name="Pearson M."/>
            <person name="Roberts A."/>
            <person name="Saif S."/>
            <person name="Shea T."/>
            <person name="Shenoy N."/>
            <person name="Sisk P."/>
            <person name="Stolte C."/>
            <person name="Sykes S."/>
            <person name="White J."/>
            <person name="Yandava C."/>
            <person name="Haas B."/>
            <person name="Henn M.R."/>
            <person name="Nusbaum C."/>
            <person name="Birren B."/>
        </authorList>
    </citation>
    <scope>NUCLEOTIDE SEQUENCE [LARGE SCALE GENOMIC DNA]</scope>
</reference>
<name>A0A1I7VVZ5_LOALO</name>
<dbReference type="PRINTS" id="PR00024">
    <property type="entry name" value="HOMEOBOX"/>
</dbReference>
<dbReference type="InterPro" id="IPR017970">
    <property type="entry name" value="Homeobox_CS"/>
</dbReference>
<dbReference type="WBParaSite" id="EN70_6883">
    <property type="protein sequence ID" value="EN70_6883"/>
    <property type="gene ID" value="EN70_6883"/>
</dbReference>
<evidence type="ECO:0000313" key="13">
    <source>
        <dbReference type="Proteomes" id="UP000095285"/>
    </source>
</evidence>
<feature type="region of interest" description="Disordered" evidence="11">
    <location>
        <begin position="76"/>
        <end position="107"/>
    </location>
</feature>
<dbReference type="PANTHER" id="PTHR46110:SF3">
    <property type="entry name" value="HOMEOBOX PROTEIN HMX"/>
    <property type="match status" value="1"/>
</dbReference>
<dbReference type="CDD" id="cd00086">
    <property type="entry name" value="homeodomain"/>
    <property type="match status" value="1"/>
</dbReference>
<comment type="subcellular location">
    <subcellularLocation>
        <location evidence="1 9 10">Nucleus</location>
    </subcellularLocation>
</comment>
<dbReference type="SUPFAM" id="SSF46689">
    <property type="entry name" value="Homeodomain-like"/>
    <property type="match status" value="1"/>
</dbReference>
<comment type="similarity">
    <text evidence="8">Belongs to the HMX homeobox family.</text>
</comment>
<evidence type="ECO:0000313" key="14">
    <source>
        <dbReference type="WBParaSite" id="EN70_6883"/>
    </source>
</evidence>
<keyword evidence="5 9" id="KW-0371">Homeobox</keyword>
<keyword evidence="6" id="KW-0804">Transcription</keyword>
<evidence type="ECO:0000256" key="1">
    <source>
        <dbReference type="ARBA" id="ARBA00004123"/>
    </source>
</evidence>
<keyword evidence="3" id="KW-0805">Transcription regulation</keyword>